<dbReference type="Pfam" id="PF02201">
    <property type="entry name" value="SWIB"/>
    <property type="match status" value="1"/>
</dbReference>
<proteinExistence type="predicted"/>
<dbReference type="STRING" id="33114.A0A2G2XQZ7"/>
<evidence type="ECO:0000259" key="2">
    <source>
        <dbReference type="PROSITE" id="PS51925"/>
    </source>
</evidence>
<reference evidence="4 5" key="1">
    <citation type="journal article" date="2017" name="Genome Biol.">
        <title>New reference genome sequences of hot pepper reveal the massive evolution of plant disease-resistance genes by retroduplication.</title>
        <authorList>
            <person name="Kim S."/>
            <person name="Park J."/>
            <person name="Yeom S.I."/>
            <person name="Kim Y.M."/>
            <person name="Seo E."/>
            <person name="Kim K.T."/>
            <person name="Kim M.S."/>
            <person name="Lee J.M."/>
            <person name="Cheong K."/>
            <person name="Shin H.S."/>
            <person name="Kim S.B."/>
            <person name="Han K."/>
            <person name="Lee J."/>
            <person name="Park M."/>
            <person name="Lee H.A."/>
            <person name="Lee H.Y."/>
            <person name="Lee Y."/>
            <person name="Oh S."/>
            <person name="Lee J.H."/>
            <person name="Choi E."/>
            <person name="Choi E."/>
            <person name="Lee S.E."/>
            <person name="Jeon J."/>
            <person name="Kim H."/>
            <person name="Choi G."/>
            <person name="Song H."/>
            <person name="Lee J."/>
            <person name="Lee S.C."/>
            <person name="Kwon J.K."/>
            <person name="Lee H.Y."/>
            <person name="Koo N."/>
            <person name="Hong Y."/>
            <person name="Kim R.W."/>
            <person name="Kang W.H."/>
            <person name="Huh J.H."/>
            <person name="Kang B.C."/>
            <person name="Yang T.J."/>
            <person name="Lee Y.H."/>
            <person name="Bennetzen J.L."/>
            <person name="Choi D."/>
        </authorList>
    </citation>
    <scope>NUCLEOTIDE SEQUENCE [LARGE SCALE GENOMIC DNA]</scope>
    <source>
        <strain evidence="5">cv. PBC81</strain>
    </source>
</reference>
<dbReference type="Pfam" id="PF08766">
    <property type="entry name" value="DEK_C"/>
    <property type="match status" value="1"/>
</dbReference>
<feature type="region of interest" description="Disordered" evidence="1">
    <location>
        <begin position="62"/>
        <end position="126"/>
    </location>
</feature>
<feature type="compositionally biased region" description="Polar residues" evidence="1">
    <location>
        <begin position="438"/>
        <end position="449"/>
    </location>
</feature>
<comment type="caution">
    <text evidence="4">The sequence shown here is derived from an EMBL/GenBank/DDBJ whole genome shotgun (WGS) entry which is preliminary data.</text>
</comment>
<dbReference type="InterPro" id="IPR014876">
    <property type="entry name" value="DEK_C"/>
</dbReference>
<sequence>MVSDSVLIERLRQILTVSDLETATAGTVRRKLEEELVVDLLDRKAFVRDQIDVFLRTHVQETPNDDVQEVEDVKEEENGDSCSQEEEEEEKESVENDDNSSETGSKKKARRSEKVNGEEKRKGGFYKPCALSPQLQKLVGEPELGRPEVVKKIWAYIWEKKLQNPQNKRKILCDDVLSGIFWAKAIDMFQMNKALSKHIWPIDEKDAAEVKSSVKSTQKQGREEGENKLLEVQKAMLSAFSRLLCNFLQVDFRIPNNFGFEAFMVSTRMEGRIEGLEKTMGKVQDEIGSANPTKDTDMMAENSYNRRSDEFWEVRPQFREETRPRRLELPLFSSDNPYGWLNRAERYFHFNGIDDKEKLEAAAVCFEGNLYVVLMGLQQTGSVAQYREDFELLSAPLKDANDAVLMGIFTKGLRGYVAWTRRLCRRTRPDTTPVRTLARNSSQIRSNESGDVDQHQEESWLPYRKGETGEGRKSAIVIVVAGGRVIVAGISIGKKENSDL</sequence>
<dbReference type="AlphaFoldDB" id="A0A2G2XQZ7"/>
<dbReference type="PROSITE" id="PS51998">
    <property type="entry name" value="DEK_C"/>
    <property type="match status" value="1"/>
</dbReference>
<dbReference type="SUPFAM" id="SSF109715">
    <property type="entry name" value="DEK C-terminal domain"/>
    <property type="match status" value="1"/>
</dbReference>
<evidence type="ECO:0000256" key="1">
    <source>
        <dbReference type="SAM" id="MobiDB-lite"/>
    </source>
</evidence>
<dbReference type="PANTHER" id="PTHR13844">
    <property type="entry name" value="SWI/SNF-RELATED MATRIX-ASSOCIATED ACTIN-DEPENDENT REGULATOR OF CHROMATIN SUBFAMILY D"/>
    <property type="match status" value="1"/>
</dbReference>
<feature type="domain" description="DM2" evidence="2">
    <location>
        <begin position="124"/>
        <end position="201"/>
    </location>
</feature>
<dbReference type="SUPFAM" id="SSF47592">
    <property type="entry name" value="SWIB/MDM2 domain"/>
    <property type="match status" value="1"/>
</dbReference>
<dbReference type="Gene3D" id="1.10.10.60">
    <property type="entry name" value="Homeodomain-like"/>
    <property type="match status" value="1"/>
</dbReference>
<dbReference type="InterPro" id="IPR036885">
    <property type="entry name" value="SWIB_MDM2_dom_sf"/>
</dbReference>
<dbReference type="Proteomes" id="UP000224567">
    <property type="component" value="Unassembled WGS sequence"/>
</dbReference>
<evidence type="ECO:0000259" key="3">
    <source>
        <dbReference type="PROSITE" id="PS51998"/>
    </source>
</evidence>
<feature type="compositionally biased region" description="Basic and acidic residues" evidence="1">
    <location>
        <begin position="112"/>
        <end position="122"/>
    </location>
</feature>
<dbReference type="OrthoDB" id="10251073at2759"/>
<feature type="region of interest" description="Disordered" evidence="1">
    <location>
        <begin position="435"/>
        <end position="467"/>
    </location>
</feature>
<evidence type="ECO:0000313" key="4">
    <source>
        <dbReference type="EMBL" id="PHT59781.1"/>
    </source>
</evidence>
<dbReference type="CDD" id="cd10567">
    <property type="entry name" value="SWIB-MDM2_like"/>
    <property type="match status" value="1"/>
</dbReference>
<gene>
    <name evidence="4" type="ORF">CQW23_02144</name>
</gene>
<reference evidence="5" key="2">
    <citation type="journal article" date="2017" name="J. Anim. Genet.">
        <title>Multiple reference genome sequences of hot pepper reveal the massive evolution of plant disease resistance genes by retroduplication.</title>
        <authorList>
            <person name="Kim S."/>
            <person name="Park J."/>
            <person name="Yeom S.-I."/>
            <person name="Kim Y.-M."/>
            <person name="Seo E."/>
            <person name="Kim K.-T."/>
            <person name="Kim M.-S."/>
            <person name="Lee J.M."/>
            <person name="Cheong K."/>
            <person name="Shin H.-S."/>
            <person name="Kim S.-B."/>
            <person name="Han K."/>
            <person name="Lee J."/>
            <person name="Park M."/>
            <person name="Lee H.-A."/>
            <person name="Lee H.-Y."/>
            <person name="Lee Y."/>
            <person name="Oh S."/>
            <person name="Lee J.H."/>
            <person name="Choi E."/>
            <person name="Choi E."/>
            <person name="Lee S.E."/>
            <person name="Jeon J."/>
            <person name="Kim H."/>
            <person name="Choi G."/>
            <person name="Song H."/>
            <person name="Lee J."/>
            <person name="Lee S.-C."/>
            <person name="Kwon J.-K."/>
            <person name="Lee H.-Y."/>
            <person name="Koo N."/>
            <person name="Hong Y."/>
            <person name="Kim R.W."/>
            <person name="Kang W.-H."/>
            <person name="Huh J.H."/>
            <person name="Kang B.-C."/>
            <person name="Yang T.-J."/>
            <person name="Lee Y.-H."/>
            <person name="Bennetzen J.L."/>
            <person name="Choi D."/>
        </authorList>
    </citation>
    <scope>NUCLEOTIDE SEQUENCE [LARGE SCALE GENOMIC DNA]</scope>
    <source>
        <strain evidence="5">cv. PBC81</strain>
    </source>
</reference>
<evidence type="ECO:0000313" key="5">
    <source>
        <dbReference type="Proteomes" id="UP000224567"/>
    </source>
</evidence>
<dbReference type="PROSITE" id="PS51925">
    <property type="entry name" value="SWIB_MDM2"/>
    <property type="match status" value="1"/>
</dbReference>
<dbReference type="SMART" id="SM00151">
    <property type="entry name" value="SWIB"/>
    <property type="match status" value="1"/>
</dbReference>
<feature type="domain" description="DEK-C" evidence="3">
    <location>
        <begin position="1"/>
        <end position="56"/>
    </location>
</feature>
<dbReference type="EMBL" id="MLFT02000001">
    <property type="protein sequence ID" value="PHT59781.1"/>
    <property type="molecule type" value="Genomic_DNA"/>
</dbReference>
<accession>A0A2G2XQZ7</accession>
<dbReference type="Gene3D" id="1.10.245.10">
    <property type="entry name" value="SWIB/MDM2 domain"/>
    <property type="match status" value="1"/>
</dbReference>
<organism evidence="4 5">
    <name type="scientific">Capsicum baccatum</name>
    <name type="common">Peruvian pepper</name>
    <dbReference type="NCBI Taxonomy" id="33114"/>
    <lineage>
        <taxon>Eukaryota</taxon>
        <taxon>Viridiplantae</taxon>
        <taxon>Streptophyta</taxon>
        <taxon>Embryophyta</taxon>
        <taxon>Tracheophyta</taxon>
        <taxon>Spermatophyta</taxon>
        <taxon>Magnoliopsida</taxon>
        <taxon>eudicotyledons</taxon>
        <taxon>Gunneridae</taxon>
        <taxon>Pentapetalae</taxon>
        <taxon>asterids</taxon>
        <taxon>lamiids</taxon>
        <taxon>Solanales</taxon>
        <taxon>Solanaceae</taxon>
        <taxon>Solanoideae</taxon>
        <taxon>Capsiceae</taxon>
        <taxon>Capsicum</taxon>
    </lineage>
</organism>
<name>A0A2G2XQZ7_CAPBA</name>
<feature type="compositionally biased region" description="Basic and acidic residues" evidence="1">
    <location>
        <begin position="452"/>
        <end position="467"/>
    </location>
</feature>
<dbReference type="InterPro" id="IPR003121">
    <property type="entry name" value="SWIB_MDM2_domain"/>
</dbReference>
<dbReference type="InterPro" id="IPR019835">
    <property type="entry name" value="SWIB_domain"/>
</dbReference>
<keyword evidence="5" id="KW-1185">Reference proteome</keyword>
<protein>
    <submittedName>
        <fullName evidence="4">Protein TRI1</fullName>
    </submittedName>
</protein>
<feature type="compositionally biased region" description="Acidic residues" evidence="1">
    <location>
        <begin position="63"/>
        <end position="100"/>
    </location>
</feature>